<feature type="domain" description="Aminotransferase class V" evidence="9">
    <location>
        <begin position="29"/>
        <end position="401"/>
    </location>
</feature>
<comment type="function">
    <text evidence="8">Catalyzes the removal of elemental sulfur and selenium atoms from L-cysteine, L-cystine, L-selenocysteine, and L-selenocystine to produce L-alanine.</text>
</comment>
<keyword evidence="11" id="KW-1185">Reference proteome</keyword>
<evidence type="ECO:0000313" key="10">
    <source>
        <dbReference type="EMBL" id="CUR51216.1"/>
    </source>
</evidence>
<sequence>MQTSFINIESIRNDFPILKRKVHKDKALVYLDNAATTQKPIQVINAISNYYLTYNSNIHRAVHELAEEATLAYETTRDKIAKFINAKNREEIVFVRGTTEAINLVAYAWGRQNIDKDDIIVTTEYEHHSNIVPWQLLAKEKGAKLEYIGVDDNGELILDHLDKYLQTGKVKLVAFSQMSNVLGTITDSEEIVKRCKKYGVRVLIDGAQSVPHLKVDLQKLDCDFFAFSAHKMLGPTGVGVLWARKELLQNMVPFNGGGDMIREVHKYETTWNDLPYKFEAGTPNIADVIGFAAALDYLDKIGMDKVREHEMELTKYALDKLSQMKGIILYGPKDVTKRGGVISFNLGDIHPHDLATIIDEDGIAIRSGHHCAQVLMERLDVSATSRASFYIYNTKEEVDVFVKSLNRAKELFKL</sequence>
<evidence type="ECO:0000256" key="4">
    <source>
        <dbReference type="ARBA" id="ARBA00022679"/>
    </source>
</evidence>
<dbReference type="AlphaFoldDB" id="A0A128A1I0"/>
<proteinExistence type="inferred from homology"/>
<dbReference type="SUPFAM" id="SSF53383">
    <property type="entry name" value="PLP-dependent transferases"/>
    <property type="match status" value="1"/>
</dbReference>
<comment type="cofactor">
    <cofactor evidence="1 7">
        <name>pyridoxal 5'-phosphate</name>
        <dbReference type="ChEBI" id="CHEBI:597326"/>
    </cofactor>
</comment>
<keyword evidence="5 8" id="KW-0663">Pyridoxal phosphate</keyword>
<dbReference type="Proteomes" id="UP000196239">
    <property type="component" value="Chromosome 1"/>
</dbReference>
<dbReference type="PANTHER" id="PTHR43586">
    <property type="entry name" value="CYSTEINE DESULFURASE"/>
    <property type="match status" value="1"/>
</dbReference>
<dbReference type="Gene3D" id="3.40.640.10">
    <property type="entry name" value="Type I PLP-dependent aspartate aminotransferase-like (Major domain)"/>
    <property type="match status" value="1"/>
</dbReference>
<dbReference type="InterPro" id="IPR015422">
    <property type="entry name" value="PyrdxlP-dep_Trfase_small"/>
</dbReference>
<keyword evidence="4 8" id="KW-0808">Transferase</keyword>
<dbReference type="KEGG" id="ndv:NDEV_0451"/>
<evidence type="ECO:0000256" key="8">
    <source>
        <dbReference type="RuleBase" id="RU004506"/>
    </source>
</evidence>
<dbReference type="Pfam" id="PF00266">
    <property type="entry name" value="Aminotran_5"/>
    <property type="match status" value="1"/>
</dbReference>
<dbReference type="PROSITE" id="PS00595">
    <property type="entry name" value="AA_TRANSFER_CLASS_5"/>
    <property type="match status" value="1"/>
</dbReference>
<dbReference type="GO" id="GO:0031071">
    <property type="term" value="F:cysteine desulfurase activity"/>
    <property type="evidence" value="ECO:0007669"/>
    <property type="project" value="UniProtKB-UniRule"/>
</dbReference>
<dbReference type="InterPro" id="IPR010970">
    <property type="entry name" value="Cys_dSase_SufS"/>
</dbReference>
<accession>A0A128A1I0</accession>
<protein>
    <recommendedName>
        <fullName evidence="3 8">Cysteine desulfurase</fullName>
        <ecNumber evidence="3 8">2.8.1.7</ecNumber>
    </recommendedName>
</protein>
<dbReference type="GO" id="GO:0006534">
    <property type="term" value="P:cysteine metabolic process"/>
    <property type="evidence" value="ECO:0007669"/>
    <property type="project" value="UniProtKB-UniRule"/>
</dbReference>
<dbReference type="EC" id="2.8.1.7" evidence="3 8"/>
<organism evidence="10 11">
    <name type="scientific">Nitrosotalea devaniterrae</name>
    <dbReference type="NCBI Taxonomy" id="1078905"/>
    <lineage>
        <taxon>Archaea</taxon>
        <taxon>Nitrososphaerota</taxon>
        <taxon>Nitrososphaeria</taxon>
        <taxon>Nitrosotaleales</taxon>
        <taxon>Nitrosotaleaceae</taxon>
        <taxon>Nitrosotalea</taxon>
    </lineage>
</organism>
<comment type="catalytic activity">
    <reaction evidence="6 8">
        <text>(sulfur carrier)-H + L-cysteine = (sulfur carrier)-SH + L-alanine</text>
        <dbReference type="Rhea" id="RHEA:43892"/>
        <dbReference type="Rhea" id="RHEA-COMP:14737"/>
        <dbReference type="Rhea" id="RHEA-COMP:14739"/>
        <dbReference type="ChEBI" id="CHEBI:29917"/>
        <dbReference type="ChEBI" id="CHEBI:35235"/>
        <dbReference type="ChEBI" id="CHEBI:57972"/>
        <dbReference type="ChEBI" id="CHEBI:64428"/>
        <dbReference type="EC" id="2.8.1.7"/>
    </reaction>
</comment>
<gene>
    <name evidence="10" type="primary">sufS</name>
    <name evidence="10" type="ORF">NDEV_0451</name>
</gene>
<dbReference type="CDD" id="cd06453">
    <property type="entry name" value="SufS_like"/>
    <property type="match status" value="1"/>
</dbReference>
<evidence type="ECO:0000256" key="7">
    <source>
        <dbReference type="RuleBase" id="RU004504"/>
    </source>
</evidence>
<evidence type="ECO:0000256" key="1">
    <source>
        <dbReference type="ARBA" id="ARBA00001933"/>
    </source>
</evidence>
<evidence type="ECO:0000313" key="11">
    <source>
        <dbReference type="Proteomes" id="UP000196239"/>
    </source>
</evidence>
<keyword evidence="10" id="KW-0456">Lyase</keyword>
<dbReference type="InterPro" id="IPR020578">
    <property type="entry name" value="Aminotrans_V_PyrdxlP_BS"/>
</dbReference>
<evidence type="ECO:0000256" key="6">
    <source>
        <dbReference type="ARBA" id="ARBA00050776"/>
    </source>
</evidence>
<dbReference type="Gene3D" id="3.90.1150.10">
    <property type="entry name" value="Aspartate Aminotransferase, domain 1"/>
    <property type="match status" value="1"/>
</dbReference>
<dbReference type="PANTHER" id="PTHR43586:SF8">
    <property type="entry name" value="CYSTEINE DESULFURASE 1, CHLOROPLASTIC"/>
    <property type="match status" value="1"/>
</dbReference>
<evidence type="ECO:0000256" key="2">
    <source>
        <dbReference type="ARBA" id="ARBA00010447"/>
    </source>
</evidence>
<evidence type="ECO:0000256" key="5">
    <source>
        <dbReference type="ARBA" id="ARBA00022898"/>
    </source>
</evidence>
<dbReference type="EMBL" id="LN890280">
    <property type="protein sequence ID" value="CUR51216.1"/>
    <property type="molecule type" value="Genomic_DNA"/>
</dbReference>
<dbReference type="InterPro" id="IPR015421">
    <property type="entry name" value="PyrdxlP-dep_Trfase_major"/>
</dbReference>
<dbReference type="InterPro" id="IPR000192">
    <property type="entry name" value="Aminotrans_V_dom"/>
</dbReference>
<evidence type="ECO:0000256" key="3">
    <source>
        <dbReference type="ARBA" id="ARBA00012239"/>
    </source>
</evidence>
<name>A0A128A1I0_9ARCH</name>
<dbReference type="GO" id="GO:0016829">
    <property type="term" value="F:lyase activity"/>
    <property type="evidence" value="ECO:0007669"/>
    <property type="project" value="UniProtKB-KW"/>
</dbReference>
<dbReference type="NCBIfam" id="TIGR01979">
    <property type="entry name" value="sufS"/>
    <property type="match status" value="1"/>
</dbReference>
<dbReference type="InterPro" id="IPR015424">
    <property type="entry name" value="PyrdxlP-dep_Trfase"/>
</dbReference>
<evidence type="ECO:0000259" key="9">
    <source>
        <dbReference type="Pfam" id="PF00266"/>
    </source>
</evidence>
<dbReference type="GO" id="GO:0030170">
    <property type="term" value="F:pyridoxal phosphate binding"/>
    <property type="evidence" value="ECO:0007669"/>
    <property type="project" value="UniProtKB-UniRule"/>
</dbReference>
<comment type="similarity">
    <text evidence="2 8">Belongs to the class-V pyridoxal-phosphate-dependent aminotransferase family. Csd subfamily.</text>
</comment>
<reference evidence="11" key="1">
    <citation type="submission" date="2015-10" db="EMBL/GenBank/DDBJ databases">
        <authorList>
            <person name="Lehtovirta-Morley L.E."/>
            <person name="Vieille C."/>
        </authorList>
    </citation>
    <scope>NUCLEOTIDE SEQUENCE [LARGE SCALE GENOMIC DNA]</scope>
</reference>